<dbReference type="GeneID" id="111436883"/>
<feature type="transmembrane region" description="Helical" evidence="2">
    <location>
        <begin position="296"/>
        <end position="313"/>
    </location>
</feature>
<protein>
    <submittedName>
        <fullName evidence="5">Uncharacterized protein LOC111436883 isoform X1</fullName>
    </submittedName>
</protein>
<keyword evidence="2" id="KW-1133">Transmembrane helix</keyword>
<dbReference type="InterPro" id="IPR036869">
    <property type="entry name" value="J_dom_sf"/>
</dbReference>
<feature type="region of interest" description="Disordered" evidence="1">
    <location>
        <begin position="691"/>
        <end position="731"/>
    </location>
</feature>
<feature type="compositionally biased region" description="Low complexity" evidence="1">
    <location>
        <begin position="703"/>
        <end position="720"/>
    </location>
</feature>
<feature type="region of interest" description="Disordered" evidence="1">
    <location>
        <begin position="516"/>
        <end position="535"/>
    </location>
</feature>
<evidence type="ECO:0000256" key="1">
    <source>
        <dbReference type="SAM" id="MobiDB-lite"/>
    </source>
</evidence>
<feature type="transmembrane region" description="Helical" evidence="2">
    <location>
        <begin position="202"/>
        <end position="221"/>
    </location>
</feature>
<reference evidence="5" key="1">
    <citation type="submission" date="2025-08" db="UniProtKB">
        <authorList>
            <consortium name="RefSeq"/>
        </authorList>
    </citation>
    <scope>IDENTIFICATION</scope>
    <source>
        <tissue evidence="5">Young leaves</tissue>
    </source>
</reference>
<dbReference type="PANTHER" id="PTHR45270">
    <property type="entry name" value="OS03G0832900 PROTEIN"/>
    <property type="match status" value="1"/>
</dbReference>
<feature type="compositionally biased region" description="Polar residues" evidence="1">
    <location>
        <begin position="636"/>
        <end position="648"/>
    </location>
</feature>
<dbReference type="SMART" id="SM00271">
    <property type="entry name" value="DnaJ"/>
    <property type="match status" value="1"/>
</dbReference>
<feature type="transmembrane region" description="Helical" evidence="2">
    <location>
        <begin position="271"/>
        <end position="290"/>
    </location>
</feature>
<accession>A0A6J1ERE6</accession>
<dbReference type="PANTHER" id="PTHR45270:SF4">
    <property type="entry name" value="CHAPERONE DNAJ-DOMAIN SUPERFAMILY PROTEIN"/>
    <property type="match status" value="1"/>
</dbReference>
<dbReference type="KEGG" id="cmos:111436883"/>
<feature type="compositionally biased region" description="Low complexity" evidence="1">
    <location>
        <begin position="649"/>
        <end position="667"/>
    </location>
</feature>
<evidence type="ECO:0000313" key="4">
    <source>
        <dbReference type="Proteomes" id="UP000504609"/>
    </source>
</evidence>
<evidence type="ECO:0000259" key="3">
    <source>
        <dbReference type="PROSITE" id="PS50076"/>
    </source>
</evidence>
<dbReference type="InterPro" id="IPR032843">
    <property type="entry name" value="Jiv"/>
</dbReference>
<feature type="region of interest" description="Disordered" evidence="1">
    <location>
        <begin position="1"/>
        <end position="69"/>
    </location>
</feature>
<feature type="transmembrane region" description="Helical" evidence="2">
    <location>
        <begin position="241"/>
        <end position="264"/>
    </location>
</feature>
<feature type="domain" description="J" evidence="3">
    <location>
        <begin position="432"/>
        <end position="499"/>
    </location>
</feature>
<keyword evidence="2" id="KW-0472">Membrane</keyword>
<dbReference type="InterPro" id="IPR018253">
    <property type="entry name" value="DnaJ_domain_CS"/>
</dbReference>
<dbReference type="PROSITE" id="PS00636">
    <property type="entry name" value="DNAJ_1"/>
    <property type="match status" value="1"/>
</dbReference>
<evidence type="ECO:0000313" key="5">
    <source>
        <dbReference type="RefSeq" id="XP_022930439.1"/>
    </source>
</evidence>
<evidence type="ECO:0000256" key="2">
    <source>
        <dbReference type="SAM" id="Phobius"/>
    </source>
</evidence>
<feature type="compositionally biased region" description="Basic and acidic residues" evidence="1">
    <location>
        <begin position="109"/>
        <end position="119"/>
    </location>
</feature>
<keyword evidence="2" id="KW-0812">Transmembrane</keyword>
<dbReference type="Pfam" id="PF00226">
    <property type="entry name" value="DnaJ"/>
    <property type="match status" value="1"/>
</dbReference>
<gene>
    <name evidence="5" type="primary">LOC111436883</name>
</gene>
<dbReference type="CDD" id="cd06257">
    <property type="entry name" value="DnaJ"/>
    <property type="match status" value="1"/>
</dbReference>
<feature type="compositionally biased region" description="Basic residues" evidence="1">
    <location>
        <begin position="721"/>
        <end position="731"/>
    </location>
</feature>
<feature type="region of interest" description="Disordered" evidence="1">
    <location>
        <begin position="636"/>
        <end position="667"/>
    </location>
</feature>
<organism evidence="4 5">
    <name type="scientific">Cucurbita moschata</name>
    <name type="common">Winter crookneck squash</name>
    <name type="synonym">Cucurbita pepo var. moschata</name>
    <dbReference type="NCBI Taxonomy" id="3662"/>
    <lineage>
        <taxon>Eukaryota</taxon>
        <taxon>Viridiplantae</taxon>
        <taxon>Streptophyta</taxon>
        <taxon>Embryophyta</taxon>
        <taxon>Tracheophyta</taxon>
        <taxon>Spermatophyta</taxon>
        <taxon>Magnoliopsida</taxon>
        <taxon>eudicotyledons</taxon>
        <taxon>Gunneridae</taxon>
        <taxon>Pentapetalae</taxon>
        <taxon>rosids</taxon>
        <taxon>fabids</taxon>
        <taxon>Cucurbitales</taxon>
        <taxon>Cucurbitaceae</taxon>
        <taxon>Cucurbiteae</taxon>
        <taxon>Cucurbita</taxon>
    </lineage>
</organism>
<dbReference type="SUPFAM" id="SSF46565">
    <property type="entry name" value="Chaperone J-domain"/>
    <property type="match status" value="1"/>
</dbReference>
<sequence>MARKGNHQKTGSERHASNSKKKGSDLQSKVQGRVQEIKVRSGEELPNDNHYSRSIEEGMVNSDTGEGIKNVKNSAKSLRKEKQGMEGLHTPDEPTFPSKEFENCNGDNEGSRIGERYKGSTGDRERVHLDCSYRERIRNVVDNIKFSDNILVKSFVEFLSSTFEAAHVFLEKQRPLFNSMKKSLLNTSDCVGKKIKKAYPIVLKWMVHFGNIMLLISIVWLDCAFRGIDSFIRMGTTSFFSVIWFSILSTIAMVGLLKFLVVLVIAASLGIFVGFAFAILVIAISGIAFLWFYGNFWTTLLIISLGGLAFILSHERVALFITTLYSVYCGWVGTGWLGLLLGLNLSFISSDALIYALKNNMNEHGRSNRYPEQAAGMQDQPGFFQDDPMQASSSEFSAGFAADRSSGTPSTSGADSELSSEDEVIRLLNCTDYYAVLGLSRFEDIVPSLLKKEYRKKAMLVHPDKNMGNEKAAEAFKKLQNAYEVLLDSLKRKNYDDGLRREELLNVFRRFQSASQKSGGIGPFASSQSATDREDLSGESRRIACKKCNNFHLWIHTRKLKSQARWCQECKDFHQAKDGDGWVEQSSQPFLFGLLQKVDAPSAYVCAESRIYDATEWYICQGMRCPANTHRPSFHVNTTTSVPSKQNTSRGSSSSQRGGQMPPSNIEENMMNMTEEELFEWFQNAVLTGAIDNGGGSATESPSAKAGGSFNKSSSNSGSGNKKKKKGKKQW</sequence>
<name>A0A6J1ERE6_CUCMO</name>
<dbReference type="RefSeq" id="XP_022930439.1">
    <property type="nucleotide sequence ID" value="XM_023074671.1"/>
</dbReference>
<dbReference type="PROSITE" id="PS50076">
    <property type="entry name" value="DNAJ_2"/>
    <property type="match status" value="1"/>
</dbReference>
<dbReference type="AlphaFoldDB" id="A0A6J1ERE6"/>
<dbReference type="InterPro" id="IPR001623">
    <property type="entry name" value="DnaJ_domain"/>
</dbReference>
<dbReference type="Proteomes" id="UP000504609">
    <property type="component" value="Unplaced"/>
</dbReference>
<proteinExistence type="predicted"/>
<dbReference type="Gene3D" id="1.10.287.110">
    <property type="entry name" value="DnaJ domain"/>
    <property type="match status" value="1"/>
</dbReference>
<dbReference type="Pfam" id="PF14901">
    <property type="entry name" value="Jiv90"/>
    <property type="match status" value="1"/>
</dbReference>
<keyword evidence="4" id="KW-1185">Reference proteome</keyword>
<feature type="transmembrane region" description="Helical" evidence="2">
    <location>
        <begin position="325"/>
        <end position="348"/>
    </location>
</feature>
<feature type="region of interest" description="Disordered" evidence="1">
    <location>
        <begin position="81"/>
        <end position="119"/>
    </location>
</feature>
<feature type="compositionally biased region" description="Basic and acidic residues" evidence="1">
    <location>
        <begin position="81"/>
        <end position="92"/>
    </location>
</feature>